<dbReference type="GO" id="GO:0005813">
    <property type="term" value="C:centrosome"/>
    <property type="evidence" value="ECO:0007669"/>
    <property type="project" value="UniProtKB-SubCell"/>
</dbReference>
<organism evidence="11 12">
    <name type="scientific">Tetraodon nigroviridis</name>
    <name type="common">Spotted green pufferfish</name>
    <name type="synonym">Chelonodon nigroviridis</name>
    <dbReference type="NCBI Taxonomy" id="99883"/>
    <lineage>
        <taxon>Eukaryota</taxon>
        <taxon>Metazoa</taxon>
        <taxon>Chordata</taxon>
        <taxon>Craniata</taxon>
        <taxon>Vertebrata</taxon>
        <taxon>Euteleostomi</taxon>
        <taxon>Actinopterygii</taxon>
        <taxon>Neopterygii</taxon>
        <taxon>Teleostei</taxon>
        <taxon>Neoteleostei</taxon>
        <taxon>Acanthomorphata</taxon>
        <taxon>Eupercaria</taxon>
        <taxon>Tetraodontiformes</taxon>
        <taxon>Tetradontoidea</taxon>
        <taxon>Tetraodontidae</taxon>
        <taxon>Tetraodon</taxon>
    </lineage>
</organism>
<reference evidence="11" key="3">
    <citation type="submission" date="2025-09" db="UniProtKB">
        <authorList>
            <consortium name="Ensembl"/>
        </authorList>
    </citation>
    <scope>IDENTIFICATION</scope>
</reference>
<sequence length="653" mass="72895">MALVQALPVSAEPHNRSSPPPSTLEPMGSVGSLVAARPGPYLEHHAGAELGARVRRQTPGTSVPGSESPQEPLLHNLLPHKKAGSTNYAYLNEEYVDDWNDNYVMPASPGSDTDEMKGGAGIHENMEGPPPKLIPVSGKLEKNMEKTVLRPTAFKPIVPKSRASMQYLSPRHTAGAPESQNNLNLLTPAHRELSPCVSDKSALYSRSRNSVGGMQLSDGERSSLSSLPPYSSAVYSQALGEAPAGPLEPMKCGAPVSGHSNSDSGRSSSKSTGSGSISGRAQPLSDSGSGGRSPGPVEGYEGVVRDLEDKLRERDLELQTLRDNLDENEAAICQVYEEKQKRFELELEELRQSCATRMQAASQKAQRAQQVLQLQIYQLQQDKKKLQEEFAQLLKEREQLEERCTSYEHEKIQLGPRLEESKWEVCQKSGEISLLKQQLKEVQGELAQRVGEIVSLRGQLRETRGELTNTQVLLQEAHGTTRTRTLELEVCENELQRRKSEAELLREKAGRLEAELAHLKDALASQGPGNRQCQVFPEDQEQLLARAQEPSGGEVLQNMSVKMDRMRAELSYEHQRAEQQMSSFEEERRIWQEEKDKVIRYQKQLQQNYVQMYRRNRELEQLLQELSQELESREEDEGSGNEITFDEVAATEI</sequence>
<dbReference type="Proteomes" id="UP000007303">
    <property type="component" value="Unassembled WGS sequence"/>
</dbReference>
<dbReference type="GeneTree" id="ENSGT00940000154078"/>
<keyword evidence="7 9" id="KW-0206">Cytoskeleton</keyword>
<comment type="similarity">
    <text evidence="9">Belongs to the LZTS2 family.</text>
</comment>
<gene>
    <name evidence="9" type="primary">LZTS2</name>
    <name evidence="9" type="synonym">LAPSER1</name>
</gene>
<dbReference type="InterPro" id="IPR028597">
    <property type="entry name" value="LZTS2"/>
</dbReference>
<dbReference type="GO" id="GO:0090090">
    <property type="term" value="P:negative regulation of canonical Wnt signaling pathway"/>
    <property type="evidence" value="ECO:0007669"/>
    <property type="project" value="TreeGrafter"/>
</dbReference>
<keyword evidence="2 9" id="KW-0132">Cell division</keyword>
<dbReference type="PANTHER" id="PTHR19354:SF4">
    <property type="entry name" value="ZIPPER PUTATIVE TUMOR SUPPRESSOR 2-RELATED"/>
    <property type="match status" value="1"/>
</dbReference>
<dbReference type="AlphaFoldDB" id="H3DAA2"/>
<feature type="region of interest" description="Disordered" evidence="10">
    <location>
        <begin position="1"/>
        <end position="72"/>
    </location>
</feature>
<keyword evidence="1 9" id="KW-0963">Cytoplasm</keyword>
<keyword evidence="5 9" id="KW-0498">Mitosis</keyword>
<protein>
    <recommendedName>
        <fullName evidence="9">Leucine zipper putative tumor suppressor 2 homolog</fullName>
    </recommendedName>
    <alternativeName>
        <fullName evidence="9">Protein LAPSER1</fullName>
    </alternativeName>
</protein>
<dbReference type="GO" id="GO:0005737">
    <property type="term" value="C:cytoplasm"/>
    <property type="evidence" value="ECO:0007669"/>
    <property type="project" value="UniProtKB-SubCell"/>
</dbReference>
<keyword evidence="3 9" id="KW-0879">Wnt signaling pathway</keyword>
<dbReference type="HAMAP" id="MF_03026">
    <property type="entry name" value="LZTS2"/>
    <property type="match status" value="1"/>
</dbReference>
<evidence type="ECO:0000256" key="5">
    <source>
        <dbReference type="ARBA" id="ARBA00022776"/>
    </source>
</evidence>
<evidence type="ECO:0000256" key="1">
    <source>
        <dbReference type="ARBA" id="ARBA00022490"/>
    </source>
</evidence>
<evidence type="ECO:0000256" key="10">
    <source>
        <dbReference type="SAM" id="MobiDB-lite"/>
    </source>
</evidence>
<evidence type="ECO:0000256" key="2">
    <source>
        <dbReference type="ARBA" id="ARBA00022618"/>
    </source>
</evidence>
<dbReference type="HOGENOM" id="CLU_026379_2_1_1"/>
<keyword evidence="4 9" id="KW-0493">Microtubule</keyword>
<evidence type="ECO:0000256" key="4">
    <source>
        <dbReference type="ARBA" id="ARBA00022701"/>
    </source>
</evidence>
<reference evidence="11" key="2">
    <citation type="submission" date="2025-08" db="UniProtKB">
        <authorList>
            <consortium name="Ensembl"/>
        </authorList>
    </citation>
    <scope>IDENTIFICATION</scope>
</reference>
<accession>H3DAA2</accession>
<dbReference type="Pfam" id="PF06818">
    <property type="entry name" value="Fez1"/>
    <property type="match status" value="1"/>
</dbReference>
<comment type="function">
    <text evidence="9">Negative regulator of katanin-mediated microtubule severing and release from the centrosome. Required for central spindle formation and the completion of cytokinesis. Negative regulator of the Wnt signaling pathway. Represses beta-catenin-mediated transcriptional activation by promoting the nuclear exclusion of beta-catenin.</text>
</comment>
<keyword evidence="8 9" id="KW-0131">Cell cycle</keyword>
<keyword evidence="12" id="KW-1185">Reference proteome</keyword>
<dbReference type="GO" id="GO:0030496">
    <property type="term" value="C:midbody"/>
    <property type="evidence" value="ECO:0007669"/>
    <property type="project" value="UniProtKB-UniRule"/>
</dbReference>
<evidence type="ECO:0000313" key="11">
    <source>
        <dbReference type="Ensembl" id="ENSTNIP00000017443.1"/>
    </source>
</evidence>
<feature type="coiled-coil region" evidence="9">
    <location>
        <begin position="488"/>
        <end position="522"/>
    </location>
</feature>
<feature type="coiled-coil region" evidence="9">
    <location>
        <begin position="304"/>
        <end position="410"/>
    </location>
</feature>
<reference evidence="12" key="1">
    <citation type="journal article" date="2004" name="Nature">
        <title>Genome duplication in the teleost fish Tetraodon nigroviridis reveals the early vertebrate proto-karyotype.</title>
        <authorList>
            <person name="Jaillon O."/>
            <person name="Aury J.-M."/>
            <person name="Brunet F."/>
            <person name="Petit J.-L."/>
            <person name="Stange-Thomann N."/>
            <person name="Mauceli E."/>
            <person name="Bouneau L."/>
            <person name="Fischer C."/>
            <person name="Ozouf-Costaz C."/>
            <person name="Bernot A."/>
            <person name="Nicaud S."/>
            <person name="Jaffe D."/>
            <person name="Fisher S."/>
            <person name="Lutfalla G."/>
            <person name="Dossat C."/>
            <person name="Segurens B."/>
            <person name="Dasilva C."/>
            <person name="Salanoubat M."/>
            <person name="Levy M."/>
            <person name="Boudet N."/>
            <person name="Castellano S."/>
            <person name="Anthouard V."/>
            <person name="Jubin C."/>
            <person name="Castelli V."/>
            <person name="Katinka M."/>
            <person name="Vacherie B."/>
            <person name="Biemont C."/>
            <person name="Skalli Z."/>
            <person name="Cattolico L."/>
            <person name="Poulain J."/>
            <person name="De Berardinis V."/>
            <person name="Cruaud C."/>
            <person name="Duprat S."/>
            <person name="Brottier P."/>
            <person name="Coutanceau J.-P."/>
            <person name="Gouzy J."/>
            <person name="Parra G."/>
            <person name="Lardier G."/>
            <person name="Chapple C."/>
            <person name="McKernan K.J."/>
            <person name="McEwan P."/>
            <person name="Bosak S."/>
            <person name="Kellis M."/>
            <person name="Volff J.-N."/>
            <person name="Guigo R."/>
            <person name="Zody M.C."/>
            <person name="Mesirov J."/>
            <person name="Lindblad-Toh K."/>
            <person name="Birren B."/>
            <person name="Nusbaum C."/>
            <person name="Kahn D."/>
            <person name="Robinson-Rechavi M."/>
            <person name="Laudet V."/>
            <person name="Schachter V."/>
            <person name="Quetier F."/>
            <person name="Saurin W."/>
            <person name="Scarpelli C."/>
            <person name="Wincker P."/>
            <person name="Lander E.S."/>
            <person name="Weissenbach J."/>
            <person name="Roest Crollius H."/>
        </authorList>
    </citation>
    <scope>NUCLEOTIDE SEQUENCE [LARGE SCALE GENOMIC DNA]</scope>
</reference>
<dbReference type="GO" id="GO:0005874">
    <property type="term" value="C:microtubule"/>
    <property type="evidence" value="ECO:0007669"/>
    <property type="project" value="UniProtKB-KW"/>
</dbReference>
<evidence type="ECO:0000256" key="6">
    <source>
        <dbReference type="ARBA" id="ARBA00023054"/>
    </source>
</evidence>
<dbReference type="PANTHER" id="PTHR19354">
    <property type="entry name" value="ZIPPER PUTATIVE TUMOR SUPPRESSOR 2 HOMOLOG-LIKE PROTEIN-RELATED"/>
    <property type="match status" value="1"/>
</dbReference>
<feature type="compositionally biased region" description="Low complexity" evidence="10">
    <location>
        <begin position="257"/>
        <end position="287"/>
    </location>
</feature>
<comment type="subcellular location">
    <subcellularLocation>
        <location evidence="9">Cytoplasm</location>
    </subcellularLocation>
    <subcellularLocation>
        <location evidence="9">Cytoplasm</location>
        <location evidence="9">Cytoskeleton</location>
        <location evidence="9">Microtubule organizing center</location>
        <location evidence="9">Centrosome</location>
    </subcellularLocation>
</comment>
<dbReference type="Ensembl" id="ENSTNIT00000017663.1">
    <property type="protein sequence ID" value="ENSTNIP00000017443.1"/>
    <property type="gene ID" value="ENSTNIG00000014425.1"/>
</dbReference>
<evidence type="ECO:0000256" key="3">
    <source>
        <dbReference type="ARBA" id="ARBA00022687"/>
    </source>
</evidence>
<dbReference type="GO" id="GO:0051013">
    <property type="term" value="P:microtubule severing"/>
    <property type="evidence" value="ECO:0007669"/>
    <property type="project" value="UniProtKB-UniRule"/>
</dbReference>
<dbReference type="GO" id="GO:0051255">
    <property type="term" value="P:spindle midzone assembly"/>
    <property type="evidence" value="ECO:0007669"/>
    <property type="project" value="UniProtKB-UniRule"/>
</dbReference>
<evidence type="ECO:0000313" key="12">
    <source>
        <dbReference type="Proteomes" id="UP000007303"/>
    </source>
</evidence>
<dbReference type="GO" id="GO:0000281">
    <property type="term" value="P:mitotic cytokinesis"/>
    <property type="evidence" value="ECO:0007669"/>
    <property type="project" value="UniProtKB-UniRule"/>
</dbReference>
<feature type="region of interest" description="Disordered" evidence="10">
    <location>
        <begin position="628"/>
        <end position="653"/>
    </location>
</feature>
<evidence type="ECO:0000256" key="7">
    <source>
        <dbReference type="ARBA" id="ARBA00023212"/>
    </source>
</evidence>
<name>H3DAA2_TETNG</name>
<evidence type="ECO:0000256" key="9">
    <source>
        <dbReference type="HAMAP-Rule" id="MF_03026"/>
    </source>
</evidence>
<keyword evidence="6 9" id="KW-0175">Coiled coil</keyword>
<dbReference type="STRING" id="99883.ENSTNIP00000017443"/>
<dbReference type="InParanoid" id="H3DAA2"/>
<dbReference type="GO" id="GO:0016055">
    <property type="term" value="P:Wnt signaling pathway"/>
    <property type="evidence" value="ECO:0007669"/>
    <property type="project" value="UniProtKB-KW"/>
</dbReference>
<proteinExistence type="inferred from homology"/>
<dbReference type="GO" id="GO:0051168">
    <property type="term" value="P:nuclear export"/>
    <property type="evidence" value="ECO:0007669"/>
    <property type="project" value="UniProtKB-UniRule"/>
</dbReference>
<feature type="region of interest" description="Disordered" evidence="10">
    <location>
        <begin position="206"/>
        <end position="228"/>
    </location>
</feature>
<dbReference type="InterPro" id="IPR045329">
    <property type="entry name" value="LZTS"/>
</dbReference>
<feature type="region of interest" description="Disordered" evidence="10">
    <location>
        <begin position="246"/>
        <end position="300"/>
    </location>
</feature>
<evidence type="ECO:0000256" key="8">
    <source>
        <dbReference type="ARBA" id="ARBA00023306"/>
    </source>
</evidence>
<dbReference type="OMA" id="VQMDRMR"/>
<feature type="compositionally biased region" description="Polar residues" evidence="10">
    <location>
        <begin position="58"/>
        <end position="69"/>
    </location>
</feature>